<dbReference type="PANTHER" id="PTHR43495:SF1">
    <property type="entry name" value="L-ASPARAGINE PERMEASE"/>
    <property type="match status" value="1"/>
</dbReference>
<evidence type="ECO:0000256" key="4">
    <source>
        <dbReference type="ARBA" id="ARBA00022475"/>
    </source>
</evidence>
<reference evidence="11 12" key="1">
    <citation type="submission" date="2019-03" db="EMBL/GenBank/DDBJ databases">
        <title>Whole genome sequence of Arthrobacter sp JH1-1.</title>
        <authorList>
            <person name="Trinh H.N."/>
        </authorList>
    </citation>
    <scope>NUCLEOTIDE SEQUENCE [LARGE SCALE GENOMIC DNA]</scope>
    <source>
        <strain evidence="11 12">JH1-1</strain>
    </source>
</reference>
<gene>
    <name evidence="11" type="ORF">E1809_17310</name>
</gene>
<evidence type="ECO:0000256" key="3">
    <source>
        <dbReference type="ARBA" id="ARBA00022448"/>
    </source>
</evidence>
<proteinExistence type="inferred from homology"/>
<name>A0A4R5KC03_9MICC</name>
<keyword evidence="4" id="KW-1003">Cell membrane</keyword>
<keyword evidence="3" id="KW-0813">Transport</keyword>
<keyword evidence="6" id="KW-0029">Amino-acid transport</keyword>
<feature type="transmembrane region" description="Helical" evidence="9">
    <location>
        <begin position="66"/>
        <end position="86"/>
    </location>
</feature>
<comment type="caution">
    <text evidence="11">The sequence shown here is derived from an EMBL/GenBank/DDBJ whole genome shotgun (WGS) entry which is preliminary data.</text>
</comment>
<dbReference type="AlphaFoldDB" id="A0A4R5KC03"/>
<evidence type="ECO:0000256" key="2">
    <source>
        <dbReference type="ARBA" id="ARBA00008583"/>
    </source>
</evidence>
<dbReference type="EMBL" id="SMRU01000022">
    <property type="protein sequence ID" value="TDF92626.1"/>
    <property type="molecule type" value="Genomic_DNA"/>
</dbReference>
<evidence type="ECO:0000256" key="8">
    <source>
        <dbReference type="ARBA" id="ARBA00023136"/>
    </source>
</evidence>
<dbReference type="InterPro" id="IPR004840">
    <property type="entry name" value="Amino_acid_permease_CS"/>
</dbReference>
<dbReference type="GO" id="GO:0006865">
    <property type="term" value="P:amino acid transport"/>
    <property type="evidence" value="ECO:0007669"/>
    <property type="project" value="UniProtKB-KW"/>
</dbReference>
<keyword evidence="12" id="KW-1185">Reference proteome</keyword>
<dbReference type="PANTHER" id="PTHR43495">
    <property type="entry name" value="GABA PERMEASE"/>
    <property type="match status" value="1"/>
</dbReference>
<accession>A0A4R5KC03</accession>
<evidence type="ECO:0000256" key="1">
    <source>
        <dbReference type="ARBA" id="ARBA00004651"/>
    </source>
</evidence>
<keyword evidence="8 9" id="KW-0472">Membrane</keyword>
<sequence>MPNNNPNVEVALHHTVPKQAHATENLLHAEDTGYHKSLKPRQIQMIAIGGAIGTGLFLGAGGRLNAAGPSLVIAYAVCGFFAFLILRALGELVLHRPSSGSFVSYAREFYGE</sequence>
<evidence type="ECO:0000256" key="5">
    <source>
        <dbReference type="ARBA" id="ARBA00022692"/>
    </source>
</evidence>
<comment type="subcellular location">
    <subcellularLocation>
        <location evidence="1">Cell membrane</location>
        <topology evidence="1">Multi-pass membrane protein</topology>
    </subcellularLocation>
</comment>
<dbReference type="GO" id="GO:0055085">
    <property type="term" value="P:transmembrane transport"/>
    <property type="evidence" value="ECO:0007669"/>
    <property type="project" value="InterPro"/>
</dbReference>
<dbReference type="Proteomes" id="UP000295511">
    <property type="component" value="Unassembled WGS sequence"/>
</dbReference>
<keyword evidence="5 9" id="KW-0812">Transmembrane</keyword>
<feature type="non-terminal residue" evidence="11">
    <location>
        <position position="112"/>
    </location>
</feature>
<evidence type="ECO:0000313" key="12">
    <source>
        <dbReference type="Proteomes" id="UP000295511"/>
    </source>
</evidence>
<evidence type="ECO:0000313" key="11">
    <source>
        <dbReference type="EMBL" id="TDF92626.1"/>
    </source>
</evidence>
<dbReference type="OrthoDB" id="5297508at2"/>
<evidence type="ECO:0000256" key="6">
    <source>
        <dbReference type="ARBA" id="ARBA00022970"/>
    </source>
</evidence>
<dbReference type="InterPro" id="IPR004841">
    <property type="entry name" value="AA-permease/SLC12A_dom"/>
</dbReference>
<evidence type="ECO:0000256" key="9">
    <source>
        <dbReference type="SAM" id="Phobius"/>
    </source>
</evidence>
<comment type="similarity">
    <text evidence="2">Belongs to the amino acid-polyamine-organocation (APC) superfamily. Amino acid transporter (AAT) (TC 2.A.3.1) family.</text>
</comment>
<dbReference type="Pfam" id="PF00324">
    <property type="entry name" value="AA_permease"/>
    <property type="match status" value="1"/>
</dbReference>
<dbReference type="Gene3D" id="1.20.1740.10">
    <property type="entry name" value="Amino acid/polyamine transporter I"/>
    <property type="match status" value="1"/>
</dbReference>
<dbReference type="PROSITE" id="PS00218">
    <property type="entry name" value="AMINO_ACID_PERMEASE_1"/>
    <property type="match status" value="1"/>
</dbReference>
<protein>
    <submittedName>
        <fullName evidence="11">Amino acid permease</fullName>
    </submittedName>
</protein>
<keyword evidence="7 9" id="KW-1133">Transmembrane helix</keyword>
<dbReference type="GO" id="GO:0005886">
    <property type="term" value="C:plasma membrane"/>
    <property type="evidence" value="ECO:0007669"/>
    <property type="project" value="UniProtKB-SubCell"/>
</dbReference>
<organism evidence="11 12">
    <name type="scientific">Arthrobacter terricola</name>
    <dbReference type="NCBI Taxonomy" id="2547396"/>
    <lineage>
        <taxon>Bacteria</taxon>
        <taxon>Bacillati</taxon>
        <taxon>Actinomycetota</taxon>
        <taxon>Actinomycetes</taxon>
        <taxon>Micrococcales</taxon>
        <taxon>Micrococcaceae</taxon>
        <taxon>Arthrobacter</taxon>
    </lineage>
</organism>
<evidence type="ECO:0000259" key="10">
    <source>
        <dbReference type="Pfam" id="PF00324"/>
    </source>
</evidence>
<feature type="domain" description="Amino acid permease/ SLC12A" evidence="10">
    <location>
        <begin position="43"/>
        <end position="111"/>
    </location>
</feature>
<evidence type="ECO:0000256" key="7">
    <source>
        <dbReference type="ARBA" id="ARBA00022989"/>
    </source>
</evidence>
<feature type="transmembrane region" description="Helical" evidence="9">
    <location>
        <begin position="43"/>
        <end position="60"/>
    </location>
</feature>